<evidence type="ECO:0000256" key="1">
    <source>
        <dbReference type="ARBA" id="ARBA00022690"/>
    </source>
</evidence>
<reference evidence="6" key="1">
    <citation type="journal article" date="2021" name="Genome Biol. Evol.">
        <title>A High-Quality Reference Genome for a Parasitic Bivalve with Doubly Uniparental Inheritance (Bivalvia: Unionida).</title>
        <authorList>
            <person name="Smith C.H."/>
        </authorList>
    </citation>
    <scope>NUCLEOTIDE SEQUENCE</scope>
    <source>
        <strain evidence="6">CHS0354</strain>
    </source>
</reference>
<feature type="chain" id="PRO_5041982229" description="BPTI/Kunitz inhibitor domain-containing protein" evidence="4">
    <location>
        <begin position="22"/>
        <end position="90"/>
    </location>
</feature>
<keyword evidence="7" id="KW-1185">Reference proteome</keyword>
<dbReference type="Proteomes" id="UP001195483">
    <property type="component" value="Unassembled WGS sequence"/>
</dbReference>
<dbReference type="FunFam" id="4.10.410.10:FF:000020">
    <property type="entry name" value="Collagen, type VI, alpha 3"/>
    <property type="match status" value="1"/>
</dbReference>
<dbReference type="InterPro" id="IPR050098">
    <property type="entry name" value="TFPI/VKTCI-like"/>
</dbReference>
<dbReference type="PROSITE" id="PS50279">
    <property type="entry name" value="BPTI_KUNITZ_2"/>
    <property type="match status" value="1"/>
</dbReference>
<dbReference type="InterPro" id="IPR036880">
    <property type="entry name" value="Kunitz_BPTI_sf"/>
</dbReference>
<feature type="signal peptide" evidence="4">
    <location>
        <begin position="1"/>
        <end position="21"/>
    </location>
</feature>
<keyword evidence="1" id="KW-0646">Protease inhibitor</keyword>
<reference evidence="6" key="3">
    <citation type="submission" date="2023-05" db="EMBL/GenBank/DDBJ databases">
        <authorList>
            <person name="Smith C.H."/>
        </authorList>
    </citation>
    <scope>NUCLEOTIDE SEQUENCE</scope>
    <source>
        <strain evidence="6">CHS0354</strain>
        <tissue evidence="6">Mantle</tissue>
    </source>
</reference>
<dbReference type="SUPFAM" id="SSF57362">
    <property type="entry name" value="BPTI-like"/>
    <property type="match status" value="1"/>
</dbReference>
<dbReference type="PANTHER" id="PTHR10083">
    <property type="entry name" value="KUNITZ-TYPE PROTEASE INHIBITOR-RELATED"/>
    <property type="match status" value="1"/>
</dbReference>
<dbReference type="EMBL" id="JAEAOA010002205">
    <property type="protein sequence ID" value="KAK3601365.1"/>
    <property type="molecule type" value="Genomic_DNA"/>
</dbReference>
<dbReference type="PANTHER" id="PTHR10083:SF328">
    <property type="entry name" value="TISSUE FACTOR PATHWAY INHIBITOR"/>
    <property type="match status" value="1"/>
</dbReference>
<dbReference type="CDD" id="cd00109">
    <property type="entry name" value="Kunitz-type"/>
    <property type="match status" value="1"/>
</dbReference>
<dbReference type="AlphaFoldDB" id="A0AAE0W5U7"/>
<protein>
    <recommendedName>
        <fullName evidence="5">BPTI/Kunitz inhibitor domain-containing protein</fullName>
    </recommendedName>
</protein>
<sequence>MKYQVLTVMCFLLICMELSQAVVPWFPPNIKRCFKPPVSGPCLAYIRSWYYNSLTRRCEQFVYGGCGGNDNNFQSRWQCYNACGFLGFLG</sequence>
<dbReference type="GO" id="GO:0005615">
    <property type="term" value="C:extracellular space"/>
    <property type="evidence" value="ECO:0007669"/>
    <property type="project" value="TreeGrafter"/>
</dbReference>
<feature type="domain" description="BPTI/Kunitz inhibitor" evidence="5">
    <location>
        <begin position="33"/>
        <end position="83"/>
    </location>
</feature>
<evidence type="ECO:0000256" key="2">
    <source>
        <dbReference type="ARBA" id="ARBA00022900"/>
    </source>
</evidence>
<dbReference type="Pfam" id="PF00014">
    <property type="entry name" value="Kunitz_BPTI"/>
    <property type="match status" value="1"/>
</dbReference>
<dbReference type="InterPro" id="IPR020901">
    <property type="entry name" value="Prtase_inh_Kunz-CS"/>
</dbReference>
<dbReference type="PROSITE" id="PS00280">
    <property type="entry name" value="BPTI_KUNITZ_1"/>
    <property type="match status" value="1"/>
</dbReference>
<evidence type="ECO:0000259" key="5">
    <source>
        <dbReference type="PROSITE" id="PS50279"/>
    </source>
</evidence>
<accession>A0AAE0W5U7</accession>
<gene>
    <name evidence="6" type="ORF">CHS0354_037680</name>
</gene>
<dbReference type="SMART" id="SM00131">
    <property type="entry name" value="KU"/>
    <property type="match status" value="1"/>
</dbReference>
<dbReference type="InterPro" id="IPR002223">
    <property type="entry name" value="Kunitz_BPTI"/>
</dbReference>
<dbReference type="Gene3D" id="4.10.410.10">
    <property type="entry name" value="Pancreatic trypsin inhibitor Kunitz domain"/>
    <property type="match status" value="1"/>
</dbReference>
<evidence type="ECO:0000313" key="7">
    <source>
        <dbReference type="Proteomes" id="UP001195483"/>
    </source>
</evidence>
<evidence type="ECO:0000256" key="4">
    <source>
        <dbReference type="SAM" id="SignalP"/>
    </source>
</evidence>
<dbReference type="GO" id="GO:0004867">
    <property type="term" value="F:serine-type endopeptidase inhibitor activity"/>
    <property type="evidence" value="ECO:0007669"/>
    <property type="project" value="UniProtKB-KW"/>
</dbReference>
<comment type="caution">
    <text evidence="6">The sequence shown here is derived from an EMBL/GenBank/DDBJ whole genome shotgun (WGS) entry which is preliminary data.</text>
</comment>
<dbReference type="PRINTS" id="PR00759">
    <property type="entry name" value="BASICPTASE"/>
</dbReference>
<name>A0AAE0W5U7_9BIVA</name>
<evidence type="ECO:0000256" key="3">
    <source>
        <dbReference type="ARBA" id="ARBA00023157"/>
    </source>
</evidence>
<organism evidence="6 7">
    <name type="scientific">Potamilus streckersoni</name>
    <dbReference type="NCBI Taxonomy" id="2493646"/>
    <lineage>
        <taxon>Eukaryota</taxon>
        <taxon>Metazoa</taxon>
        <taxon>Spiralia</taxon>
        <taxon>Lophotrochozoa</taxon>
        <taxon>Mollusca</taxon>
        <taxon>Bivalvia</taxon>
        <taxon>Autobranchia</taxon>
        <taxon>Heteroconchia</taxon>
        <taxon>Palaeoheterodonta</taxon>
        <taxon>Unionida</taxon>
        <taxon>Unionoidea</taxon>
        <taxon>Unionidae</taxon>
        <taxon>Ambleminae</taxon>
        <taxon>Lampsilini</taxon>
        <taxon>Potamilus</taxon>
    </lineage>
</organism>
<evidence type="ECO:0000313" key="6">
    <source>
        <dbReference type="EMBL" id="KAK3601365.1"/>
    </source>
</evidence>
<keyword evidence="2" id="KW-0722">Serine protease inhibitor</keyword>
<keyword evidence="4" id="KW-0732">Signal</keyword>
<reference evidence="6" key="2">
    <citation type="journal article" date="2021" name="Genome Biol. Evol.">
        <title>Developing a high-quality reference genome for a parasitic bivalve with doubly uniparental inheritance (Bivalvia: Unionida).</title>
        <authorList>
            <person name="Smith C.H."/>
        </authorList>
    </citation>
    <scope>NUCLEOTIDE SEQUENCE</scope>
    <source>
        <strain evidence="6">CHS0354</strain>
        <tissue evidence="6">Mantle</tissue>
    </source>
</reference>
<proteinExistence type="predicted"/>
<keyword evidence="3" id="KW-1015">Disulfide bond</keyword>